<evidence type="ECO:0000259" key="1">
    <source>
        <dbReference type="PROSITE" id="PS50943"/>
    </source>
</evidence>
<protein>
    <submittedName>
        <fullName evidence="2">Transcriptional regulator, XRE family</fullName>
    </submittedName>
</protein>
<sequence length="120" mass="13039">MALTPFGKAVRKARLDAEVTLSDMAAALDVTSAFLSALETGRKKIPPQLAERVEAYFDKQGVHTEKLQPLADVSNKSVSLDGLSPQHQMMVAGFARASWDQLDSKDLDNLTQLLKKIGGK</sequence>
<dbReference type="GO" id="GO:0003677">
    <property type="term" value="F:DNA binding"/>
    <property type="evidence" value="ECO:0007669"/>
    <property type="project" value="InterPro"/>
</dbReference>
<proteinExistence type="predicted"/>
<reference evidence="2" key="1">
    <citation type="submission" date="2009-06" db="EMBL/GenBank/DDBJ databases">
        <title>Complete sequence plasmid 1 of Ralstonia pickettii 12D.</title>
        <authorList>
            <consortium name="US DOE Joint Genome Institute"/>
            <person name="Lucas S."/>
            <person name="Copeland A."/>
            <person name="Lapidus A."/>
            <person name="Glavina del Rio T."/>
            <person name="Dalin E."/>
            <person name="Tice H."/>
            <person name="Bruce D."/>
            <person name="Goodwin L."/>
            <person name="Pitluck S."/>
            <person name="Sims D."/>
            <person name="Meincke L."/>
            <person name="Brettin T."/>
            <person name="Detter J.C."/>
            <person name="Han C."/>
            <person name="Larimer F."/>
            <person name="Land M."/>
            <person name="Hauser L."/>
            <person name="Kyrpides N."/>
            <person name="Ovchinnikova G."/>
            <person name="Marsh T."/>
            <person name="Richardson P."/>
        </authorList>
    </citation>
    <scope>NUCLEOTIDE SEQUENCE [LARGE SCALE GENOMIC DNA]</scope>
    <source>
        <plasmid evidence="2">12D</plasmid>
        <plasmid evidence="2">pRp12D01</plasmid>
    </source>
</reference>
<dbReference type="KEGG" id="rpf:Rpic12D_4677"/>
<dbReference type="AlphaFoldDB" id="C6BQ69"/>
<dbReference type="Pfam" id="PF01381">
    <property type="entry name" value="HTH_3"/>
    <property type="match status" value="1"/>
</dbReference>
<dbReference type="InterPro" id="IPR001387">
    <property type="entry name" value="Cro/C1-type_HTH"/>
</dbReference>
<dbReference type="InterPro" id="IPR010982">
    <property type="entry name" value="Lambda_DNA-bd_dom_sf"/>
</dbReference>
<organism evidence="2">
    <name type="scientific">Ralstonia pickettii (strain 12D)</name>
    <dbReference type="NCBI Taxonomy" id="428406"/>
    <lineage>
        <taxon>Bacteria</taxon>
        <taxon>Pseudomonadati</taxon>
        <taxon>Pseudomonadota</taxon>
        <taxon>Betaproteobacteria</taxon>
        <taxon>Burkholderiales</taxon>
        <taxon>Burkholderiaceae</taxon>
        <taxon>Ralstonia</taxon>
    </lineage>
</organism>
<gene>
    <name evidence="2" type="ordered locus">Rpic12D_4677</name>
</gene>
<keyword evidence="2" id="KW-0614">Plasmid</keyword>
<dbReference type="PROSITE" id="PS50943">
    <property type="entry name" value="HTH_CROC1"/>
    <property type="match status" value="1"/>
</dbReference>
<dbReference type="EMBL" id="CP001646">
    <property type="protein sequence ID" value="ACS65916.1"/>
    <property type="molecule type" value="Genomic_DNA"/>
</dbReference>
<dbReference type="SUPFAM" id="SSF47413">
    <property type="entry name" value="lambda repressor-like DNA-binding domains"/>
    <property type="match status" value="1"/>
</dbReference>
<name>C6BQ69_RALP1</name>
<feature type="domain" description="HTH cro/C1-type" evidence="1">
    <location>
        <begin position="10"/>
        <end position="67"/>
    </location>
</feature>
<dbReference type="Gene3D" id="1.10.260.40">
    <property type="entry name" value="lambda repressor-like DNA-binding domains"/>
    <property type="match status" value="1"/>
</dbReference>
<evidence type="ECO:0000313" key="2">
    <source>
        <dbReference type="EMBL" id="ACS65916.1"/>
    </source>
</evidence>
<geneLocation type="plasmid" evidence="2">
    <name>pRp12D01</name>
</geneLocation>
<dbReference type="SMART" id="SM00530">
    <property type="entry name" value="HTH_XRE"/>
    <property type="match status" value="1"/>
</dbReference>
<dbReference type="HOGENOM" id="CLU_144164_1_0_4"/>
<dbReference type="CDD" id="cd00093">
    <property type="entry name" value="HTH_XRE"/>
    <property type="match status" value="1"/>
</dbReference>
<accession>C6BQ69</accession>